<dbReference type="CDD" id="cd00371">
    <property type="entry name" value="HMA"/>
    <property type="match status" value="1"/>
</dbReference>
<dbReference type="Pfam" id="PF00403">
    <property type="entry name" value="HMA"/>
    <property type="match status" value="1"/>
</dbReference>
<organism evidence="2 3">
    <name type="scientific">Methylorubrum rhodesianum</name>
    <dbReference type="NCBI Taxonomy" id="29427"/>
    <lineage>
        <taxon>Bacteria</taxon>
        <taxon>Pseudomonadati</taxon>
        <taxon>Pseudomonadota</taxon>
        <taxon>Alphaproteobacteria</taxon>
        <taxon>Hyphomicrobiales</taxon>
        <taxon>Methylobacteriaceae</taxon>
        <taxon>Methylorubrum</taxon>
    </lineage>
</organism>
<proteinExistence type="predicted"/>
<name>A0ABU9Z544_9HYPH</name>
<dbReference type="Proteomes" id="UP001404845">
    <property type="component" value="Unassembled WGS sequence"/>
</dbReference>
<dbReference type="EMBL" id="JAQYXL010000001">
    <property type="protein sequence ID" value="MEN3226270.1"/>
    <property type="molecule type" value="Genomic_DNA"/>
</dbReference>
<feature type="domain" description="HMA" evidence="1">
    <location>
        <begin position="1"/>
        <end position="55"/>
    </location>
</feature>
<dbReference type="Gene3D" id="3.30.70.100">
    <property type="match status" value="1"/>
</dbReference>
<dbReference type="InterPro" id="IPR036163">
    <property type="entry name" value="HMA_dom_sf"/>
</dbReference>
<evidence type="ECO:0000313" key="2">
    <source>
        <dbReference type="EMBL" id="MEN3226270.1"/>
    </source>
</evidence>
<dbReference type="InterPro" id="IPR006121">
    <property type="entry name" value="HMA_dom"/>
</dbReference>
<keyword evidence="3" id="KW-1185">Reference proteome</keyword>
<accession>A0ABU9Z544</accession>
<reference evidence="2 3" key="1">
    <citation type="journal article" date="2023" name="PLoS ONE">
        <title>Complete genome assembly of Hawai'i environmental nontuberculous mycobacteria reveals unexpected co-isolation with methylobacteria.</title>
        <authorList>
            <person name="Hendrix J."/>
            <person name="Epperson L.E."/>
            <person name="Tong E.I."/>
            <person name="Chan Y.L."/>
            <person name="Hasan N.A."/>
            <person name="Dawrs S.N."/>
            <person name="Norton G.J."/>
            <person name="Virdi R."/>
            <person name="Crooks J.L."/>
            <person name="Chan E.D."/>
            <person name="Honda J.R."/>
            <person name="Strong M."/>
        </authorList>
    </citation>
    <scope>NUCLEOTIDE SEQUENCE [LARGE SCALE GENOMIC DNA]</scope>
    <source>
        <strain evidence="2 3">NJH_HI01</strain>
    </source>
</reference>
<comment type="caution">
    <text evidence="2">The sequence shown here is derived from an EMBL/GenBank/DDBJ whole genome shotgun (WGS) entry which is preliminary data.</text>
</comment>
<evidence type="ECO:0000313" key="3">
    <source>
        <dbReference type="Proteomes" id="UP001404845"/>
    </source>
</evidence>
<evidence type="ECO:0000259" key="1">
    <source>
        <dbReference type="PROSITE" id="PS50846"/>
    </source>
</evidence>
<dbReference type="SUPFAM" id="SSF55008">
    <property type="entry name" value="HMA, heavy metal-associated domain"/>
    <property type="match status" value="1"/>
</dbReference>
<sequence length="58" mass="5677">MTCGHCARTIETAVRAALPGAEATVDPAAKTVTVRGTGDVAAIHKAVAAAGYTPSTPA</sequence>
<protein>
    <submittedName>
        <fullName evidence="2">Heavy-metal-associated domain-containing protein</fullName>
    </submittedName>
</protein>
<dbReference type="PROSITE" id="PS50846">
    <property type="entry name" value="HMA_2"/>
    <property type="match status" value="1"/>
</dbReference>
<gene>
    <name evidence="2" type="ORF">PUR21_01020</name>
</gene>